<dbReference type="SUPFAM" id="SSF144232">
    <property type="entry name" value="HIT/MYND zinc finger-like"/>
    <property type="match status" value="1"/>
</dbReference>
<evidence type="ECO:0000256" key="5">
    <source>
        <dbReference type="SAM" id="MobiDB-lite"/>
    </source>
</evidence>
<dbReference type="PROSITE" id="PS50865">
    <property type="entry name" value="ZF_MYND_2"/>
    <property type="match status" value="1"/>
</dbReference>
<name>A0ABR4CDG2_9HELO</name>
<evidence type="ECO:0000256" key="2">
    <source>
        <dbReference type="ARBA" id="ARBA00022771"/>
    </source>
</evidence>
<gene>
    <name evidence="7" type="ORF">VTL71DRAFT_15803</name>
</gene>
<organism evidence="7 8">
    <name type="scientific">Oculimacula yallundae</name>
    <dbReference type="NCBI Taxonomy" id="86028"/>
    <lineage>
        <taxon>Eukaryota</taxon>
        <taxon>Fungi</taxon>
        <taxon>Dikarya</taxon>
        <taxon>Ascomycota</taxon>
        <taxon>Pezizomycotina</taxon>
        <taxon>Leotiomycetes</taxon>
        <taxon>Helotiales</taxon>
        <taxon>Ploettnerulaceae</taxon>
        <taxon>Oculimacula</taxon>
    </lineage>
</organism>
<dbReference type="Proteomes" id="UP001595075">
    <property type="component" value="Unassembled WGS sequence"/>
</dbReference>
<keyword evidence="1" id="KW-0479">Metal-binding</keyword>
<feature type="compositionally biased region" description="Basic and acidic residues" evidence="5">
    <location>
        <begin position="208"/>
        <end position="218"/>
    </location>
</feature>
<keyword evidence="2 4" id="KW-0863">Zinc-finger</keyword>
<protein>
    <recommendedName>
        <fullName evidence="6">MYND-type domain-containing protein</fullName>
    </recommendedName>
</protein>
<evidence type="ECO:0000313" key="8">
    <source>
        <dbReference type="Proteomes" id="UP001595075"/>
    </source>
</evidence>
<feature type="domain" description="MYND-type" evidence="6">
    <location>
        <begin position="161"/>
        <end position="205"/>
    </location>
</feature>
<evidence type="ECO:0000313" key="7">
    <source>
        <dbReference type="EMBL" id="KAL2067707.1"/>
    </source>
</evidence>
<feature type="region of interest" description="Disordered" evidence="5">
    <location>
        <begin position="207"/>
        <end position="229"/>
    </location>
</feature>
<accession>A0ABR4CDG2</accession>
<dbReference type="Gene3D" id="6.10.140.2220">
    <property type="match status" value="1"/>
</dbReference>
<dbReference type="Pfam" id="PF01753">
    <property type="entry name" value="zf-MYND"/>
    <property type="match status" value="1"/>
</dbReference>
<sequence length="229" mass="26165">MGRWGERFFEGDNDLDEASMMSEDAGIELYHYEIDEREEPDFSFKGKGLEATRAHLNSGVLSRLFNEYSTTDPFKKGSMSEKELRLVLLAVLAMRLGATIEPAHMELLRNSYTKIHVSPKYSLPIGDSGFRAPMKEQFEIALARYKNDGTPFDFDAIRCESKECSKEKNDLEDGKALKKCGKCQMVWYCTKECQAKDWAKHKKGCMTPEKRAEKEKKRSGGRGFTMLNV</sequence>
<reference evidence="7 8" key="1">
    <citation type="journal article" date="2024" name="Commun. Biol.">
        <title>Comparative genomic analysis of thermophilic fungi reveals convergent evolutionary adaptations and gene losses.</title>
        <authorList>
            <person name="Steindorff A.S."/>
            <person name="Aguilar-Pontes M.V."/>
            <person name="Robinson A.J."/>
            <person name="Andreopoulos B."/>
            <person name="LaButti K."/>
            <person name="Kuo A."/>
            <person name="Mondo S."/>
            <person name="Riley R."/>
            <person name="Otillar R."/>
            <person name="Haridas S."/>
            <person name="Lipzen A."/>
            <person name="Grimwood J."/>
            <person name="Schmutz J."/>
            <person name="Clum A."/>
            <person name="Reid I.D."/>
            <person name="Moisan M.C."/>
            <person name="Butler G."/>
            <person name="Nguyen T.T.M."/>
            <person name="Dewar K."/>
            <person name="Conant G."/>
            <person name="Drula E."/>
            <person name="Henrissat B."/>
            <person name="Hansel C."/>
            <person name="Singer S."/>
            <person name="Hutchinson M.I."/>
            <person name="de Vries R.P."/>
            <person name="Natvig D.O."/>
            <person name="Powell A.J."/>
            <person name="Tsang A."/>
            <person name="Grigoriev I.V."/>
        </authorList>
    </citation>
    <scope>NUCLEOTIDE SEQUENCE [LARGE SCALE GENOMIC DNA]</scope>
    <source>
        <strain evidence="7 8">CBS 494.80</strain>
    </source>
</reference>
<evidence type="ECO:0000256" key="4">
    <source>
        <dbReference type="PROSITE-ProRule" id="PRU00134"/>
    </source>
</evidence>
<evidence type="ECO:0000259" key="6">
    <source>
        <dbReference type="PROSITE" id="PS50865"/>
    </source>
</evidence>
<comment type="caution">
    <text evidence="7">The sequence shown here is derived from an EMBL/GenBank/DDBJ whole genome shotgun (WGS) entry which is preliminary data.</text>
</comment>
<dbReference type="EMBL" id="JAZHXI010000009">
    <property type="protein sequence ID" value="KAL2067707.1"/>
    <property type="molecule type" value="Genomic_DNA"/>
</dbReference>
<proteinExistence type="predicted"/>
<dbReference type="InterPro" id="IPR002893">
    <property type="entry name" value="Znf_MYND"/>
</dbReference>
<keyword evidence="3" id="KW-0862">Zinc</keyword>
<evidence type="ECO:0000256" key="1">
    <source>
        <dbReference type="ARBA" id="ARBA00022723"/>
    </source>
</evidence>
<evidence type="ECO:0000256" key="3">
    <source>
        <dbReference type="ARBA" id="ARBA00022833"/>
    </source>
</evidence>
<keyword evidence="8" id="KW-1185">Reference proteome</keyword>